<evidence type="ECO:0000313" key="2">
    <source>
        <dbReference type="EMBL" id="AGZ44050.1"/>
    </source>
</evidence>
<protein>
    <submittedName>
        <fullName evidence="2">Uncharacterized protein</fullName>
    </submittedName>
</protein>
<keyword evidence="3" id="KW-1185">Reference proteome</keyword>
<dbReference type="KEGG" id="afs:AFR_28945"/>
<gene>
    <name evidence="2" type="ORF">AFR_28945</name>
</gene>
<dbReference type="Proteomes" id="UP000017746">
    <property type="component" value="Chromosome"/>
</dbReference>
<dbReference type="STRING" id="1246995.AFR_28945"/>
<sequence>METAQSGQLAQGTMEVVKLLTTPEMRSAAVVLRDMGEIPYGAWSEEQKSAVSLRCNNFDVAGMFVQSKMASEELIADGWTSSIQETYRIAGPHIAALRERFKNDTHWRYFEQLAIGSGAIGHTQPEVASAEPTSSGGAGITAPRP</sequence>
<organism evidence="2 3">
    <name type="scientific">Actinoplanes friuliensis DSM 7358</name>
    <dbReference type="NCBI Taxonomy" id="1246995"/>
    <lineage>
        <taxon>Bacteria</taxon>
        <taxon>Bacillati</taxon>
        <taxon>Actinomycetota</taxon>
        <taxon>Actinomycetes</taxon>
        <taxon>Micromonosporales</taxon>
        <taxon>Micromonosporaceae</taxon>
        <taxon>Actinoplanes</taxon>
    </lineage>
</organism>
<dbReference type="HOGENOM" id="CLU_1782708_0_0_11"/>
<dbReference type="InterPro" id="IPR031876">
    <property type="entry name" value="DUF4760"/>
</dbReference>
<reference evidence="2 3" key="1">
    <citation type="journal article" date="2014" name="J. Biotechnol.">
        <title>Complete genome sequence of the actinobacterium Actinoplanes friuliensis HAG 010964, producer of the lipopeptide antibiotic friulimycin.</title>
        <authorList>
            <person name="Ruckert C."/>
            <person name="Szczepanowski R."/>
            <person name="Albersmeier A."/>
            <person name="Goesmann A."/>
            <person name="Fischer N."/>
            <person name="Steinkamper A."/>
            <person name="Puhler A."/>
            <person name="Biener R."/>
            <person name="Schwartz D."/>
            <person name="Kalinowski J."/>
        </authorList>
    </citation>
    <scope>NUCLEOTIDE SEQUENCE [LARGE SCALE GENOMIC DNA]</scope>
    <source>
        <strain evidence="2 3">DSM 7358</strain>
    </source>
</reference>
<proteinExistence type="predicted"/>
<name>U5W7W2_9ACTN</name>
<dbReference type="EMBL" id="CP006272">
    <property type="protein sequence ID" value="AGZ44050.1"/>
    <property type="molecule type" value="Genomic_DNA"/>
</dbReference>
<evidence type="ECO:0000313" key="3">
    <source>
        <dbReference type="Proteomes" id="UP000017746"/>
    </source>
</evidence>
<accession>U5W7W2</accession>
<dbReference type="PATRIC" id="fig|1246995.3.peg.5865"/>
<dbReference type="AlphaFoldDB" id="U5W7W2"/>
<dbReference type="Pfam" id="PF15956">
    <property type="entry name" value="DUF4760"/>
    <property type="match status" value="1"/>
</dbReference>
<evidence type="ECO:0000256" key="1">
    <source>
        <dbReference type="SAM" id="MobiDB-lite"/>
    </source>
</evidence>
<feature type="region of interest" description="Disordered" evidence="1">
    <location>
        <begin position="124"/>
        <end position="145"/>
    </location>
</feature>